<dbReference type="Proteomes" id="UP000788993">
    <property type="component" value="Unassembled WGS sequence"/>
</dbReference>
<protein>
    <submittedName>
        <fullName evidence="2">Uncharacterized protein</fullName>
    </submittedName>
</protein>
<keyword evidence="3" id="KW-1185">Reference proteome</keyword>
<evidence type="ECO:0000256" key="1">
    <source>
        <dbReference type="SAM" id="MobiDB-lite"/>
    </source>
</evidence>
<feature type="region of interest" description="Disordered" evidence="1">
    <location>
        <begin position="66"/>
        <end position="88"/>
    </location>
</feature>
<organism evidence="2 3">
    <name type="scientific">Ogataea polymorpha</name>
    <dbReference type="NCBI Taxonomy" id="460523"/>
    <lineage>
        <taxon>Eukaryota</taxon>
        <taxon>Fungi</taxon>
        <taxon>Dikarya</taxon>
        <taxon>Ascomycota</taxon>
        <taxon>Saccharomycotina</taxon>
        <taxon>Pichiomycetes</taxon>
        <taxon>Pichiales</taxon>
        <taxon>Pichiaceae</taxon>
        <taxon>Ogataea</taxon>
    </lineage>
</organism>
<dbReference type="AlphaFoldDB" id="A0A9P8PTV4"/>
<proteinExistence type="predicted"/>
<sequence length="88" mass="9234">MAVERDRLGAFLHVPKKYGLVAGACEDLGVPHKAQVADSEELHLSLAASLLPDGASAAWIPIAQTGSSRSANCSSPAVSHRRLPNQHP</sequence>
<feature type="compositionally biased region" description="Polar residues" evidence="1">
    <location>
        <begin position="66"/>
        <end position="77"/>
    </location>
</feature>
<gene>
    <name evidence="2" type="ORF">OGATHE_000979</name>
</gene>
<dbReference type="EMBL" id="JAEUBD010000108">
    <property type="protein sequence ID" value="KAH3677505.1"/>
    <property type="molecule type" value="Genomic_DNA"/>
</dbReference>
<feature type="compositionally biased region" description="Basic residues" evidence="1">
    <location>
        <begin position="79"/>
        <end position="88"/>
    </location>
</feature>
<reference evidence="2" key="2">
    <citation type="submission" date="2021-01" db="EMBL/GenBank/DDBJ databases">
        <authorList>
            <person name="Schikora-Tamarit M.A."/>
        </authorList>
    </citation>
    <scope>NUCLEOTIDE SEQUENCE</scope>
    <source>
        <strain evidence="2">NCAIM Y.01608</strain>
    </source>
</reference>
<reference evidence="2" key="1">
    <citation type="journal article" date="2021" name="Open Biol.">
        <title>Shared evolutionary footprints suggest mitochondrial oxidative damage underlies multiple complex I losses in fungi.</title>
        <authorList>
            <person name="Schikora-Tamarit M.A."/>
            <person name="Marcet-Houben M."/>
            <person name="Nosek J."/>
            <person name="Gabaldon T."/>
        </authorList>
    </citation>
    <scope>NUCLEOTIDE SEQUENCE</scope>
    <source>
        <strain evidence="2">NCAIM Y.01608</strain>
    </source>
</reference>
<comment type="caution">
    <text evidence="2">The sequence shown here is derived from an EMBL/GenBank/DDBJ whole genome shotgun (WGS) entry which is preliminary data.</text>
</comment>
<name>A0A9P8PTV4_9ASCO</name>
<evidence type="ECO:0000313" key="3">
    <source>
        <dbReference type="Proteomes" id="UP000788993"/>
    </source>
</evidence>
<accession>A0A9P8PTV4</accession>
<evidence type="ECO:0000313" key="2">
    <source>
        <dbReference type="EMBL" id="KAH3677505.1"/>
    </source>
</evidence>